<organism evidence="2 3">
    <name type="scientific">Glossina palpalis gambiensis</name>
    <dbReference type="NCBI Taxonomy" id="67801"/>
    <lineage>
        <taxon>Eukaryota</taxon>
        <taxon>Metazoa</taxon>
        <taxon>Ecdysozoa</taxon>
        <taxon>Arthropoda</taxon>
        <taxon>Hexapoda</taxon>
        <taxon>Insecta</taxon>
        <taxon>Pterygota</taxon>
        <taxon>Neoptera</taxon>
        <taxon>Endopterygota</taxon>
        <taxon>Diptera</taxon>
        <taxon>Brachycera</taxon>
        <taxon>Muscomorpha</taxon>
        <taxon>Hippoboscoidea</taxon>
        <taxon>Glossinidae</taxon>
        <taxon>Glossina</taxon>
    </lineage>
</organism>
<dbReference type="EnsemblMetazoa" id="GPPI036333-RA">
    <property type="protein sequence ID" value="GPPI036333-PA"/>
    <property type="gene ID" value="GPPI036333"/>
</dbReference>
<evidence type="ECO:0000313" key="3">
    <source>
        <dbReference type="Proteomes" id="UP000092460"/>
    </source>
</evidence>
<name>A0A1B0BPD8_9MUSC</name>
<reference evidence="2" key="2">
    <citation type="submission" date="2020-05" db="UniProtKB">
        <authorList>
            <consortium name="EnsemblMetazoa"/>
        </authorList>
    </citation>
    <scope>IDENTIFICATION</scope>
    <source>
        <strain evidence="2">IAEA</strain>
    </source>
</reference>
<dbReference type="STRING" id="67801.A0A1B0BPD8"/>
<protein>
    <submittedName>
        <fullName evidence="2">Uncharacterized protein</fullName>
    </submittedName>
</protein>
<sequence>MWAYLNHFVMSNISYLCKLLSSFVDEIDGYLYYLGGTVGAITIAGIAAASAYYFMTRPIPEKPLVPLENQSPILERFVTSQNTYLGTVLFGAQLYISTMQLHFSFKMAFKTSYKDISASVSLVGV</sequence>
<feature type="transmembrane region" description="Helical" evidence="1">
    <location>
        <begin position="30"/>
        <end position="54"/>
    </location>
</feature>
<dbReference type="VEuPathDB" id="VectorBase:GPPI036333"/>
<keyword evidence="3" id="KW-1185">Reference proteome</keyword>
<evidence type="ECO:0000313" key="2">
    <source>
        <dbReference type="EnsemblMetazoa" id="GPPI036333-PA"/>
    </source>
</evidence>
<dbReference type="AlphaFoldDB" id="A0A1B0BPD8"/>
<reference evidence="3" key="1">
    <citation type="submission" date="2015-01" db="EMBL/GenBank/DDBJ databases">
        <authorList>
            <person name="Aksoy S."/>
            <person name="Warren W."/>
            <person name="Wilson R.K."/>
        </authorList>
    </citation>
    <scope>NUCLEOTIDE SEQUENCE [LARGE SCALE GENOMIC DNA]</scope>
    <source>
        <strain evidence="3">IAEA</strain>
    </source>
</reference>
<keyword evidence="1" id="KW-1133">Transmembrane helix</keyword>
<dbReference type="EMBL" id="JXJN01017885">
    <property type="status" value="NOT_ANNOTATED_CDS"/>
    <property type="molecule type" value="Genomic_DNA"/>
</dbReference>
<proteinExistence type="predicted"/>
<keyword evidence="1" id="KW-0472">Membrane</keyword>
<keyword evidence="1" id="KW-0812">Transmembrane</keyword>
<dbReference type="Proteomes" id="UP000092460">
    <property type="component" value="Unassembled WGS sequence"/>
</dbReference>
<evidence type="ECO:0000256" key="1">
    <source>
        <dbReference type="SAM" id="Phobius"/>
    </source>
</evidence>
<accession>A0A1B0BPD8</accession>